<evidence type="ECO:0000256" key="1">
    <source>
        <dbReference type="ARBA" id="ARBA00000642"/>
    </source>
</evidence>
<evidence type="ECO:0000256" key="8">
    <source>
        <dbReference type="ARBA" id="ARBA00022723"/>
    </source>
</evidence>
<comment type="cofactor">
    <cofactor evidence="2">
        <name>Mg(2+)</name>
        <dbReference type="ChEBI" id="CHEBI:18420"/>
    </cofactor>
</comment>
<comment type="subunit">
    <text evidence="5 16">Monomer.</text>
</comment>
<evidence type="ECO:0000256" key="12">
    <source>
        <dbReference type="ARBA" id="ARBA00022842"/>
    </source>
</evidence>
<feature type="transmembrane region" description="Helical" evidence="17">
    <location>
        <begin position="12"/>
        <end position="34"/>
    </location>
</feature>
<proteinExistence type="inferred from homology"/>
<protein>
    <recommendedName>
        <fullName evidence="6 15">Phosphoglycerate kinase</fullName>
        <ecNumber evidence="6 15">2.7.2.3</ecNumber>
    </recommendedName>
</protein>
<dbReference type="FunFam" id="3.40.50.1260:FF:000027">
    <property type="entry name" value="Phosphoglycerate kinase A"/>
    <property type="match status" value="1"/>
</dbReference>
<keyword evidence="17" id="KW-1133">Transmembrane helix</keyword>
<dbReference type="GO" id="GO:0046872">
    <property type="term" value="F:metal ion binding"/>
    <property type="evidence" value="ECO:0007669"/>
    <property type="project" value="UniProtKB-KW"/>
</dbReference>
<dbReference type="UniPathway" id="UPA00109">
    <property type="reaction ID" value="UER00185"/>
</dbReference>
<evidence type="ECO:0000256" key="2">
    <source>
        <dbReference type="ARBA" id="ARBA00001946"/>
    </source>
</evidence>
<feature type="binding site" evidence="14">
    <location>
        <position position="513"/>
    </location>
    <ligand>
        <name>ATP</name>
        <dbReference type="ChEBI" id="CHEBI:30616"/>
    </ligand>
</feature>
<dbReference type="VEuPathDB" id="TriTrypDB:ECC02_005626"/>
<feature type="binding site" evidence="14">
    <location>
        <position position="391"/>
    </location>
    <ligand>
        <name>ATP</name>
        <dbReference type="ChEBI" id="CHEBI:30616"/>
    </ligand>
</feature>
<comment type="pathway">
    <text evidence="3 15">Carbohydrate degradation; glycolysis; pyruvate from D-glyceraldehyde 3-phosphate: step 2/5.</text>
</comment>
<evidence type="ECO:0000256" key="13">
    <source>
        <dbReference type="ARBA" id="ARBA00023152"/>
    </source>
</evidence>
<keyword evidence="13" id="KW-0324">Glycolysis</keyword>
<keyword evidence="10 15" id="KW-0418">Kinase</keyword>
<dbReference type="Pfam" id="PF00162">
    <property type="entry name" value="PGK"/>
    <property type="match status" value="2"/>
</dbReference>
<name>A0A7J6Y3P1_TRYCR</name>
<evidence type="ECO:0000313" key="19">
    <source>
        <dbReference type="Proteomes" id="UP000583944"/>
    </source>
</evidence>
<accession>A0A7J6Y3P1</accession>
<feature type="binding site" evidence="14">
    <location>
        <begin position="543"/>
        <end position="546"/>
    </location>
    <ligand>
        <name>ATP</name>
        <dbReference type="ChEBI" id="CHEBI:30616"/>
    </ligand>
</feature>
<keyword evidence="17" id="KW-0812">Transmembrane</keyword>
<sequence>MAFLGVLSFPLFFFFFGLMGVLDHLLLLLLLFSLADRQYFQLESWGLWEQLLSIIYLFIYLFYFAFLTITAAEEIEAKRSKGVALMQSTLILKKTVDDVWPLTAKRVLIRVDFNVPIHNGIITNDYRIRAAIPTIRRVIDQGGICILMSHLGRPKGVSYTSAKKDIQKRYHGGLFNDSRGKTAFFAVLSGEEKAKILALSSAKDEASRLSLSEGSGKTAVFSRLPEEEKQTLLVRYISENKEQIFPQLSLSSGYEEKLTLRPIAVRLAELLNQHVYFAHDCMDAKMEISLLRRGEVMLLENVRFYVEEGSKKEEERDAMARVLASYGDVYISDAFGTAHRESATMTGIPKVLGHGAAGYLMEKEISYFAKVLGSPARPLVAIVGGAKVSDKIQLLDNMLQRIDHLIIGGAMAYTFLKAQGHKIGSSMCEEDKLDLARSLLKKAEDRKVTVLLPVDHVCHTEFKAVEAPLVTEGVDIPDGYMALDIGPRTIEKYVEVVAKCKSAIWNGPMGVFEMAPYSKGTFAIAKVMGDSTQNHGLMSIIGGGDSASAAELSGEAPRMSHVSTGGGASLELLEGKTLPGVAVLDDKE</sequence>
<dbReference type="GO" id="GO:0006096">
    <property type="term" value="P:glycolytic process"/>
    <property type="evidence" value="ECO:0007669"/>
    <property type="project" value="UniProtKB-UniPathway"/>
</dbReference>
<dbReference type="InterPro" id="IPR001576">
    <property type="entry name" value="Phosphoglycerate_kinase"/>
</dbReference>
<dbReference type="GO" id="GO:0004618">
    <property type="term" value="F:phosphoglycerate kinase activity"/>
    <property type="evidence" value="ECO:0007669"/>
    <property type="project" value="UniProtKB-EC"/>
</dbReference>
<comment type="catalytic activity">
    <reaction evidence="1 15">
        <text>(2R)-3-phosphoglycerate + ATP = (2R)-3-phospho-glyceroyl phosphate + ADP</text>
        <dbReference type="Rhea" id="RHEA:14801"/>
        <dbReference type="ChEBI" id="CHEBI:30616"/>
        <dbReference type="ChEBI" id="CHEBI:57604"/>
        <dbReference type="ChEBI" id="CHEBI:58272"/>
        <dbReference type="ChEBI" id="CHEBI:456216"/>
        <dbReference type="EC" id="2.7.2.3"/>
    </reaction>
</comment>
<dbReference type="InterPro" id="IPR036043">
    <property type="entry name" value="Phosphoglycerate_kinase_sf"/>
</dbReference>
<dbReference type="SUPFAM" id="SSF53748">
    <property type="entry name" value="Phosphoglycerate kinase"/>
    <property type="match status" value="1"/>
</dbReference>
<keyword evidence="7 15" id="KW-0808">Transferase</keyword>
<evidence type="ECO:0000256" key="14">
    <source>
        <dbReference type="PIRSR" id="PIRSR000724-2"/>
    </source>
</evidence>
<evidence type="ECO:0000256" key="15">
    <source>
        <dbReference type="RuleBase" id="RU000532"/>
    </source>
</evidence>
<evidence type="ECO:0000313" key="18">
    <source>
        <dbReference type="EMBL" id="KAF5221384.1"/>
    </source>
</evidence>
<evidence type="ECO:0000256" key="5">
    <source>
        <dbReference type="ARBA" id="ARBA00011245"/>
    </source>
</evidence>
<organism evidence="18 19">
    <name type="scientific">Trypanosoma cruzi</name>
    <dbReference type="NCBI Taxonomy" id="5693"/>
    <lineage>
        <taxon>Eukaryota</taxon>
        <taxon>Discoba</taxon>
        <taxon>Euglenozoa</taxon>
        <taxon>Kinetoplastea</taxon>
        <taxon>Metakinetoplastina</taxon>
        <taxon>Trypanosomatida</taxon>
        <taxon>Trypanosomatidae</taxon>
        <taxon>Trypanosoma</taxon>
        <taxon>Schizotrypanum</taxon>
    </lineage>
</organism>
<dbReference type="PANTHER" id="PTHR11406:SF23">
    <property type="entry name" value="PHOSPHOGLYCERATE KINASE 1, CHLOROPLASTIC-RELATED"/>
    <property type="match status" value="1"/>
</dbReference>
<feature type="transmembrane region" description="Helical" evidence="17">
    <location>
        <begin position="54"/>
        <end position="72"/>
    </location>
</feature>
<reference evidence="18 19" key="1">
    <citation type="journal article" date="2019" name="Genome Biol. Evol.">
        <title>Nanopore Sequencing Significantly Improves Genome Assembly of the Protozoan Parasite Trypanosoma cruzi.</title>
        <authorList>
            <person name="Diaz-Viraque F."/>
            <person name="Pita S."/>
            <person name="Greif G."/>
            <person name="de Souza R.C.M."/>
            <person name="Iraola G."/>
            <person name="Robello C."/>
        </authorList>
    </citation>
    <scope>NUCLEOTIDE SEQUENCE [LARGE SCALE GENOMIC DNA]</scope>
    <source>
        <strain evidence="18 19">Berenice</strain>
    </source>
</reference>
<dbReference type="InterPro" id="IPR015824">
    <property type="entry name" value="Phosphoglycerate_kinase_N"/>
</dbReference>
<dbReference type="GO" id="GO:0043531">
    <property type="term" value="F:ADP binding"/>
    <property type="evidence" value="ECO:0007669"/>
    <property type="project" value="TreeGrafter"/>
</dbReference>
<comment type="caution">
    <text evidence="18">The sequence shown here is derived from an EMBL/GenBank/DDBJ whole genome shotgun (WGS) entry which is preliminary data.</text>
</comment>
<dbReference type="PIRSF" id="PIRSF000724">
    <property type="entry name" value="Pgk"/>
    <property type="match status" value="1"/>
</dbReference>
<dbReference type="PROSITE" id="PS00111">
    <property type="entry name" value="PGLYCERATE_KINASE"/>
    <property type="match status" value="1"/>
</dbReference>
<evidence type="ECO:0000256" key="10">
    <source>
        <dbReference type="ARBA" id="ARBA00022777"/>
    </source>
</evidence>
<dbReference type="Proteomes" id="UP000583944">
    <property type="component" value="Unassembled WGS sequence"/>
</dbReference>
<dbReference type="GO" id="GO:0005829">
    <property type="term" value="C:cytosol"/>
    <property type="evidence" value="ECO:0007669"/>
    <property type="project" value="TreeGrafter"/>
</dbReference>
<dbReference type="InterPro" id="IPR027250">
    <property type="entry name" value="Pgk_euglenozoa"/>
</dbReference>
<evidence type="ECO:0000256" key="9">
    <source>
        <dbReference type="ARBA" id="ARBA00022741"/>
    </source>
</evidence>
<evidence type="ECO:0000256" key="4">
    <source>
        <dbReference type="ARBA" id="ARBA00008982"/>
    </source>
</evidence>
<evidence type="ECO:0000256" key="7">
    <source>
        <dbReference type="ARBA" id="ARBA00022679"/>
    </source>
</evidence>
<dbReference type="PIRSF" id="PIRSF500126">
    <property type="entry name" value="Pgk_euglenozoa"/>
    <property type="match status" value="1"/>
</dbReference>
<keyword evidence="12" id="KW-0460">Magnesium</keyword>
<evidence type="ECO:0000256" key="3">
    <source>
        <dbReference type="ARBA" id="ARBA00004838"/>
    </source>
</evidence>
<dbReference type="EC" id="2.7.2.3" evidence="6 15"/>
<dbReference type="CDD" id="cd00318">
    <property type="entry name" value="Phosphoglycerate_kinase"/>
    <property type="match status" value="1"/>
</dbReference>
<evidence type="ECO:0000256" key="6">
    <source>
        <dbReference type="ARBA" id="ARBA00013061"/>
    </source>
</evidence>
<evidence type="ECO:0000256" key="16">
    <source>
        <dbReference type="RuleBase" id="RU000696"/>
    </source>
</evidence>
<dbReference type="AlphaFoldDB" id="A0A7J6Y3P1"/>
<dbReference type="VEuPathDB" id="TriTrypDB:BCY84_01595"/>
<dbReference type="HAMAP" id="MF_00145">
    <property type="entry name" value="Phosphoglyc_kinase"/>
    <property type="match status" value="1"/>
</dbReference>
<evidence type="ECO:0000256" key="17">
    <source>
        <dbReference type="SAM" id="Phobius"/>
    </source>
</evidence>
<dbReference type="GO" id="GO:0006094">
    <property type="term" value="P:gluconeogenesis"/>
    <property type="evidence" value="ECO:0007669"/>
    <property type="project" value="TreeGrafter"/>
</dbReference>
<keyword evidence="17" id="KW-0472">Membrane</keyword>
<dbReference type="EMBL" id="JABDHM010000038">
    <property type="protein sequence ID" value="KAF5221384.1"/>
    <property type="molecule type" value="Genomic_DNA"/>
</dbReference>
<evidence type="ECO:0000256" key="11">
    <source>
        <dbReference type="ARBA" id="ARBA00022840"/>
    </source>
</evidence>
<dbReference type="Gene3D" id="3.40.50.1260">
    <property type="entry name" value="Phosphoglycerate kinase, N-terminal domain"/>
    <property type="match status" value="3"/>
</dbReference>
<dbReference type="GO" id="GO:0005524">
    <property type="term" value="F:ATP binding"/>
    <property type="evidence" value="ECO:0007669"/>
    <property type="project" value="UniProtKB-KW"/>
</dbReference>
<dbReference type="FunFam" id="3.40.50.1260:FF:000007">
    <property type="entry name" value="Phosphoglycerate kinase"/>
    <property type="match status" value="1"/>
</dbReference>
<dbReference type="InterPro" id="IPR015911">
    <property type="entry name" value="Phosphoglycerate_kinase_CS"/>
</dbReference>
<keyword evidence="9" id="KW-0547">Nucleotide-binding</keyword>
<gene>
    <name evidence="18" type="ORF">ECC02_005626</name>
</gene>
<keyword evidence="8" id="KW-0479">Metal-binding</keyword>
<comment type="similarity">
    <text evidence="4 15">Belongs to the phosphoglycerate kinase family.</text>
</comment>
<dbReference type="PANTHER" id="PTHR11406">
    <property type="entry name" value="PHOSPHOGLYCERATE KINASE"/>
    <property type="match status" value="1"/>
</dbReference>
<dbReference type="PRINTS" id="PR00477">
    <property type="entry name" value="PHGLYCKINASE"/>
</dbReference>
<keyword evidence="11 14" id="KW-0067">ATP-binding</keyword>